<dbReference type="GO" id="GO:0003677">
    <property type="term" value="F:DNA binding"/>
    <property type="evidence" value="ECO:0007669"/>
    <property type="project" value="UniProtKB-KW"/>
</dbReference>
<evidence type="ECO:0000313" key="6">
    <source>
        <dbReference type="EMBL" id="MBC8596576.1"/>
    </source>
</evidence>
<dbReference type="PANTHER" id="PTHR30514:SF18">
    <property type="entry name" value="RPIR-FAMILY TRANSCRIPTIONAL REGULATOR"/>
    <property type="match status" value="1"/>
</dbReference>
<dbReference type="InterPro" id="IPR036388">
    <property type="entry name" value="WH-like_DNA-bd_sf"/>
</dbReference>
<dbReference type="PANTHER" id="PTHR30514">
    <property type="entry name" value="GLUCOKINASE"/>
    <property type="match status" value="1"/>
</dbReference>
<dbReference type="AlphaFoldDB" id="A0A926F886"/>
<evidence type="ECO:0000256" key="2">
    <source>
        <dbReference type="ARBA" id="ARBA00023125"/>
    </source>
</evidence>
<proteinExistence type="predicted"/>
<dbReference type="GO" id="GO:0003700">
    <property type="term" value="F:DNA-binding transcription factor activity"/>
    <property type="evidence" value="ECO:0007669"/>
    <property type="project" value="InterPro"/>
</dbReference>
<protein>
    <submittedName>
        <fullName evidence="6">MurR/RpiR family transcriptional regulator</fullName>
    </submittedName>
</protein>
<dbReference type="SUPFAM" id="SSF53697">
    <property type="entry name" value="SIS domain"/>
    <property type="match status" value="1"/>
</dbReference>
<dbReference type="InterPro" id="IPR009057">
    <property type="entry name" value="Homeodomain-like_sf"/>
</dbReference>
<reference evidence="6" key="1">
    <citation type="submission" date="2020-08" db="EMBL/GenBank/DDBJ databases">
        <title>Genome public.</title>
        <authorList>
            <person name="Liu C."/>
            <person name="Sun Q."/>
        </authorList>
    </citation>
    <scope>NUCLEOTIDE SEQUENCE</scope>
    <source>
        <strain evidence="6">NSJ-50</strain>
    </source>
</reference>
<evidence type="ECO:0000256" key="3">
    <source>
        <dbReference type="ARBA" id="ARBA00023163"/>
    </source>
</evidence>
<evidence type="ECO:0000313" key="7">
    <source>
        <dbReference type="Proteomes" id="UP000647416"/>
    </source>
</evidence>
<accession>A0A926F886</accession>
<dbReference type="PROSITE" id="PS51071">
    <property type="entry name" value="HTH_RPIR"/>
    <property type="match status" value="1"/>
</dbReference>
<gene>
    <name evidence="6" type="ORF">H8706_06795</name>
</gene>
<dbReference type="CDD" id="cd05013">
    <property type="entry name" value="SIS_RpiR"/>
    <property type="match status" value="1"/>
</dbReference>
<sequence length="287" mass="32260">MEKDLIAEISARSDTFSKSHKKIADYIVKHYDKAAFITASKLGKVVGVSESTVVRFAVELGFGGYPKLQKALRELIRNKLTSVQRMEIIKTHIDEQNVLKSVLLSDMEKLKQTGEELDKDAFDGAVSTILNAENIYIIGARSCYSIANFLGFYLNLIFPNVKIISTNSASETFEQIYRIGENDVVVAISFPRYSRRTINALKYAHEKKSSIVAITDSQNSPITENASYTLTARCDMSTFVDSLVAPLSIINALIVALVIERKEEVGKTLSELEDIWDEYEVYEKYIK</sequence>
<dbReference type="PROSITE" id="PS51464">
    <property type="entry name" value="SIS"/>
    <property type="match status" value="1"/>
</dbReference>
<dbReference type="Pfam" id="PF01380">
    <property type="entry name" value="SIS"/>
    <property type="match status" value="1"/>
</dbReference>
<name>A0A926F886_9FIRM</name>
<dbReference type="Gene3D" id="1.10.10.10">
    <property type="entry name" value="Winged helix-like DNA-binding domain superfamily/Winged helix DNA-binding domain"/>
    <property type="match status" value="1"/>
</dbReference>
<dbReference type="Proteomes" id="UP000647416">
    <property type="component" value="Unassembled WGS sequence"/>
</dbReference>
<dbReference type="InterPro" id="IPR000281">
    <property type="entry name" value="HTH_RpiR"/>
</dbReference>
<evidence type="ECO:0000256" key="1">
    <source>
        <dbReference type="ARBA" id="ARBA00023015"/>
    </source>
</evidence>
<keyword evidence="3" id="KW-0804">Transcription</keyword>
<dbReference type="RefSeq" id="WP_178348385.1">
    <property type="nucleotide sequence ID" value="NZ_JACRTE010000006.1"/>
</dbReference>
<dbReference type="GO" id="GO:0097367">
    <property type="term" value="F:carbohydrate derivative binding"/>
    <property type="evidence" value="ECO:0007669"/>
    <property type="project" value="InterPro"/>
</dbReference>
<dbReference type="Pfam" id="PF01418">
    <property type="entry name" value="HTH_6"/>
    <property type="match status" value="1"/>
</dbReference>
<dbReference type="InterPro" id="IPR035472">
    <property type="entry name" value="RpiR-like_SIS"/>
</dbReference>
<dbReference type="InterPro" id="IPR001347">
    <property type="entry name" value="SIS_dom"/>
</dbReference>
<dbReference type="GO" id="GO:1901135">
    <property type="term" value="P:carbohydrate derivative metabolic process"/>
    <property type="evidence" value="ECO:0007669"/>
    <property type="project" value="InterPro"/>
</dbReference>
<dbReference type="SUPFAM" id="SSF46689">
    <property type="entry name" value="Homeodomain-like"/>
    <property type="match status" value="1"/>
</dbReference>
<evidence type="ECO:0000259" key="5">
    <source>
        <dbReference type="PROSITE" id="PS51464"/>
    </source>
</evidence>
<dbReference type="InterPro" id="IPR046348">
    <property type="entry name" value="SIS_dom_sf"/>
</dbReference>
<keyword evidence="2" id="KW-0238">DNA-binding</keyword>
<comment type="caution">
    <text evidence="6">The sequence shown here is derived from an EMBL/GenBank/DDBJ whole genome shotgun (WGS) entry which is preliminary data.</text>
</comment>
<evidence type="ECO:0000259" key="4">
    <source>
        <dbReference type="PROSITE" id="PS51071"/>
    </source>
</evidence>
<dbReference type="EMBL" id="JACRTE010000006">
    <property type="protein sequence ID" value="MBC8596576.1"/>
    <property type="molecule type" value="Genomic_DNA"/>
</dbReference>
<feature type="domain" description="SIS" evidence="5">
    <location>
        <begin position="125"/>
        <end position="264"/>
    </location>
</feature>
<organism evidence="6 7">
    <name type="scientific">Qingrenia yutianensis</name>
    <dbReference type="NCBI Taxonomy" id="2763676"/>
    <lineage>
        <taxon>Bacteria</taxon>
        <taxon>Bacillati</taxon>
        <taxon>Bacillota</taxon>
        <taxon>Clostridia</taxon>
        <taxon>Eubacteriales</taxon>
        <taxon>Oscillospiraceae</taxon>
        <taxon>Qingrenia</taxon>
    </lineage>
</organism>
<dbReference type="InterPro" id="IPR047640">
    <property type="entry name" value="RpiR-like"/>
</dbReference>
<feature type="domain" description="HTH rpiR-type" evidence="4">
    <location>
        <begin position="3"/>
        <end position="79"/>
    </location>
</feature>
<dbReference type="Gene3D" id="3.40.50.10490">
    <property type="entry name" value="Glucose-6-phosphate isomerase like protein, domain 1"/>
    <property type="match status" value="1"/>
</dbReference>
<keyword evidence="1" id="KW-0805">Transcription regulation</keyword>
<keyword evidence="7" id="KW-1185">Reference proteome</keyword>